<dbReference type="SUPFAM" id="SSF48452">
    <property type="entry name" value="TPR-like"/>
    <property type="match status" value="1"/>
</dbReference>
<dbReference type="Gene3D" id="3.40.50.300">
    <property type="entry name" value="P-loop containing nucleotide triphosphate hydrolases"/>
    <property type="match status" value="1"/>
</dbReference>
<name>A0A1Y2KY05_9PROT</name>
<accession>A0A1Y2KY05</accession>
<feature type="repeat" description="TPR" evidence="2">
    <location>
        <begin position="162"/>
        <end position="195"/>
    </location>
</feature>
<dbReference type="PANTHER" id="PTHR12788:SF10">
    <property type="entry name" value="PROTEIN-TYROSINE SULFOTRANSFERASE"/>
    <property type="match status" value="1"/>
</dbReference>
<dbReference type="InterPro" id="IPR027417">
    <property type="entry name" value="P-loop_NTPase"/>
</dbReference>
<dbReference type="PANTHER" id="PTHR12788">
    <property type="entry name" value="PROTEIN-TYROSINE SULFOTRANSFERASE 2"/>
    <property type="match status" value="1"/>
</dbReference>
<dbReference type="Gene3D" id="1.25.40.10">
    <property type="entry name" value="Tetratricopeptide repeat domain"/>
    <property type="match status" value="1"/>
</dbReference>
<keyword evidence="4" id="KW-1185">Reference proteome</keyword>
<organism evidence="3 4">
    <name type="scientific">Thalassospira mesophila</name>
    <dbReference type="NCBI Taxonomy" id="1293891"/>
    <lineage>
        <taxon>Bacteria</taxon>
        <taxon>Pseudomonadati</taxon>
        <taxon>Pseudomonadota</taxon>
        <taxon>Alphaproteobacteria</taxon>
        <taxon>Rhodospirillales</taxon>
        <taxon>Thalassospiraceae</taxon>
        <taxon>Thalassospira</taxon>
    </lineage>
</organism>
<gene>
    <name evidence="3" type="ORF">TMES_15590</name>
</gene>
<dbReference type="InterPro" id="IPR019734">
    <property type="entry name" value="TPR_rpt"/>
</dbReference>
<evidence type="ECO:0000313" key="4">
    <source>
        <dbReference type="Proteomes" id="UP000193391"/>
    </source>
</evidence>
<dbReference type="InterPro" id="IPR011990">
    <property type="entry name" value="TPR-like_helical_dom_sf"/>
</dbReference>
<dbReference type="GO" id="GO:0008476">
    <property type="term" value="F:protein-tyrosine sulfotransferase activity"/>
    <property type="evidence" value="ECO:0007669"/>
    <property type="project" value="InterPro"/>
</dbReference>
<dbReference type="InterPro" id="IPR026634">
    <property type="entry name" value="TPST-like"/>
</dbReference>
<dbReference type="Pfam" id="PF13469">
    <property type="entry name" value="Sulfotransfer_3"/>
    <property type="match status" value="1"/>
</dbReference>
<dbReference type="Proteomes" id="UP000193391">
    <property type="component" value="Unassembled WGS sequence"/>
</dbReference>
<evidence type="ECO:0000256" key="2">
    <source>
        <dbReference type="PROSITE-ProRule" id="PRU00339"/>
    </source>
</evidence>
<keyword evidence="1" id="KW-0808">Transferase</keyword>
<keyword evidence="2" id="KW-0802">TPR repeat</keyword>
<dbReference type="STRING" id="1293891.TMES_15590"/>
<sequence>MLRDIDMKQMQKDPLSPMKQAMAAREFDKAAAIGAKLVRTHPKNVELQLMTSVAELRGTHPRRAFPRLSKLVQSVPASDHHIGMVLQNLIAFARATGDYHSLTTLAEKLHRQNRNQPLFAEYLANVMIEHDKWMSIAPTYSPDLLRAVDLLESIPPNFGRYAQSQHVLAQLYVRVEMVDKALALYEKMVAKTPDDMTLRHNQIAAQALTGKVDPAVCNSLDLIENHNETNTQPYLVVAFLRPQAMPETALPFLEKIHDDTAQHGLHRYNAAFALARTAEVQQDFQTAFGWYQKGHAAHRAMQAYDGIQEASEIDHIIALSEADFASRQAGSPEEILADLAGADDPLSPKPVFIVGLPRSGTTLTERIVGAHSDVYPAGEVGDFARAVAEVVGVGTIAEQMERITPKAARAIRQKYLAAMAGYAPAARMVANKTPANFLRIGQLRKVFPDVPIIHCMRHPLATCLSIYTTPFANPIRFADDLQDLADYYQRYEKIMAAFARTDDTGQIFHLSYEELVADPDTIAPRLLAHCGLDWQAECLEFYRSRQAAKTASLMQVRRPINAESIDKWQRFEPFIGPLAALAGGDDDGGKSSKRRIQAA</sequence>
<proteinExistence type="predicted"/>
<protein>
    <submittedName>
        <fullName evidence="3">Uncharacterized protein</fullName>
    </submittedName>
</protein>
<dbReference type="AlphaFoldDB" id="A0A1Y2KY05"/>
<reference evidence="3 4" key="1">
    <citation type="submission" date="2014-03" db="EMBL/GenBank/DDBJ databases">
        <title>The draft genome sequence of Thalassospira mesophila JCM 18969.</title>
        <authorList>
            <person name="Lai Q."/>
            <person name="Shao Z."/>
        </authorList>
    </citation>
    <scope>NUCLEOTIDE SEQUENCE [LARGE SCALE GENOMIC DNA]</scope>
    <source>
        <strain evidence="3 4">JCM 18969</strain>
    </source>
</reference>
<comment type="caution">
    <text evidence="3">The sequence shown here is derived from an EMBL/GenBank/DDBJ whole genome shotgun (WGS) entry which is preliminary data.</text>
</comment>
<dbReference type="EMBL" id="JFKA01000007">
    <property type="protein sequence ID" value="OSQ37228.1"/>
    <property type="molecule type" value="Genomic_DNA"/>
</dbReference>
<evidence type="ECO:0000313" key="3">
    <source>
        <dbReference type="EMBL" id="OSQ37228.1"/>
    </source>
</evidence>
<evidence type="ECO:0000256" key="1">
    <source>
        <dbReference type="ARBA" id="ARBA00022679"/>
    </source>
</evidence>
<dbReference type="PROSITE" id="PS50005">
    <property type="entry name" value="TPR"/>
    <property type="match status" value="1"/>
</dbReference>
<dbReference type="SUPFAM" id="SSF52540">
    <property type="entry name" value="P-loop containing nucleoside triphosphate hydrolases"/>
    <property type="match status" value="1"/>
</dbReference>